<gene>
    <name evidence="3" type="ORF">ABG768_001292</name>
</gene>
<organism evidence="3 4">
    <name type="scientific">Culter alburnus</name>
    <name type="common">Topmouth culter</name>
    <dbReference type="NCBI Taxonomy" id="194366"/>
    <lineage>
        <taxon>Eukaryota</taxon>
        <taxon>Metazoa</taxon>
        <taxon>Chordata</taxon>
        <taxon>Craniata</taxon>
        <taxon>Vertebrata</taxon>
        <taxon>Euteleostomi</taxon>
        <taxon>Actinopterygii</taxon>
        <taxon>Neopterygii</taxon>
        <taxon>Teleostei</taxon>
        <taxon>Ostariophysi</taxon>
        <taxon>Cypriniformes</taxon>
        <taxon>Xenocyprididae</taxon>
        <taxon>Xenocypridinae</taxon>
        <taxon>Culter</taxon>
    </lineage>
</organism>
<proteinExistence type="inferred from homology"/>
<dbReference type="GO" id="GO:0008832">
    <property type="term" value="F:dGTPase activity"/>
    <property type="evidence" value="ECO:0007669"/>
    <property type="project" value="TreeGrafter"/>
</dbReference>
<dbReference type="InterPro" id="IPR006674">
    <property type="entry name" value="HD_domain"/>
</dbReference>
<dbReference type="Pfam" id="PF01966">
    <property type="entry name" value="HD"/>
    <property type="match status" value="1"/>
</dbReference>
<evidence type="ECO:0000256" key="1">
    <source>
        <dbReference type="ARBA" id="ARBA00005776"/>
    </source>
</evidence>
<evidence type="ECO:0000313" key="4">
    <source>
        <dbReference type="Proteomes" id="UP001479290"/>
    </source>
</evidence>
<evidence type="ECO:0000313" key="3">
    <source>
        <dbReference type="EMBL" id="KAK9981768.1"/>
    </source>
</evidence>
<dbReference type="GO" id="GO:0051607">
    <property type="term" value="P:defense response to virus"/>
    <property type="evidence" value="ECO:0007669"/>
    <property type="project" value="TreeGrafter"/>
</dbReference>
<dbReference type="Gene3D" id="1.10.3210.10">
    <property type="entry name" value="Hypothetical protein af1432"/>
    <property type="match status" value="1"/>
</dbReference>
<accession>A0AAW2B8L6</accession>
<dbReference type="Proteomes" id="UP001479290">
    <property type="component" value="Unassembled WGS sequence"/>
</dbReference>
<comment type="similarity">
    <text evidence="1">Belongs to the SAMHD1 family.</text>
</comment>
<dbReference type="SMART" id="SM00471">
    <property type="entry name" value="HDc"/>
    <property type="match status" value="1"/>
</dbReference>
<dbReference type="PANTHER" id="PTHR11373">
    <property type="entry name" value="DEOXYNUCLEOSIDE TRIPHOSPHATE TRIPHOSPHOHYDROLASE"/>
    <property type="match status" value="1"/>
</dbReference>
<dbReference type="GO" id="GO:0045088">
    <property type="term" value="P:regulation of innate immune response"/>
    <property type="evidence" value="ECO:0007669"/>
    <property type="project" value="TreeGrafter"/>
</dbReference>
<dbReference type="EMBL" id="JAWDJR010000001">
    <property type="protein sequence ID" value="KAK9981768.1"/>
    <property type="molecule type" value="Genomic_DNA"/>
</dbReference>
<dbReference type="Gene3D" id="3.30.70.2760">
    <property type="match status" value="1"/>
</dbReference>
<dbReference type="InterPro" id="IPR003607">
    <property type="entry name" value="HD/PDEase_dom"/>
</dbReference>
<comment type="caution">
    <text evidence="3">The sequence shown here is derived from an EMBL/GenBank/DDBJ whole genome shotgun (WGS) entry which is preliminary data.</text>
</comment>
<evidence type="ECO:0000259" key="2">
    <source>
        <dbReference type="SMART" id="SM00471"/>
    </source>
</evidence>
<dbReference type="SUPFAM" id="SSF109604">
    <property type="entry name" value="HD-domain/PDEase-like"/>
    <property type="match status" value="1"/>
</dbReference>
<reference evidence="3 4" key="1">
    <citation type="submission" date="2024-05" db="EMBL/GenBank/DDBJ databases">
        <title>A high-quality chromosomal-level genome assembly of Topmouth culter (Culter alburnus).</title>
        <authorList>
            <person name="Zhao H."/>
        </authorList>
    </citation>
    <scope>NUCLEOTIDE SEQUENCE [LARGE SCALE GENOMIC DNA]</scope>
    <source>
        <strain evidence="3">CATC2023</strain>
        <tissue evidence="3">Muscle</tissue>
    </source>
</reference>
<protein>
    <recommendedName>
        <fullName evidence="2">HD/PDEase domain-containing protein</fullName>
    </recommendedName>
</protein>
<sequence>MQCNNMKMMLTVVNDSVHGHIELHPLLVKIIDTPQFQRLRHIKQLGAGYWVFPGASHNRFEHSLGVAHLAGCLVKSLQEKQPELHINNRDVLCVQIAGLCHDLGHGPFSHLFDMKFIPAHEEASVQMFEHLVEENGLQQEMEAYGLKFKTDQKENDHSFIGELIEGVDTSKKEVQTHVNCDCKQLSVYKDCHHLGISKSFDHQRLLKFARVCDVKIKGEAEKTRRSICYRDKEADNIFDMFRTRYTLHRQAYQHKTVNIIETMIKEALVKADGHLQISKAINDMKEYTKLTEAAREILQASQEILQEEDLQHAREKVMKILKRDLPKFLGEAKLEKRDISKVESDWKAAVEKWNKEIRQDPNADDFVVDVVHIDHGMKDKNPMDSVYFYRKRDPNKAFLKKDQMFLPKDFYEKLFRVYYKGPGEKLKEAQKCFEEWSREYFKPKV</sequence>
<name>A0AAW2B8L6_CULAL</name>
<dbReference type="CDD" id="cd00077">
    <property type="entry name" value="HDc"/>
    <property type="match status" value="1"/>
</dbReference>
<dbReference type="PANTHER" id="PTHR11373:SF4">
    <property type="entry name" value="DEOXYNUCLEOSIDE TRIPHOSPHATE TRIPHOSPHOHYDROLASE SAMHD1"/>
    <property type="match status" value="1"/>
</dbReference>
<keyword evidence="4" id="KW-1185">Reference proteome</keyword>
<dbReference type="GO" id="GO:0006203">
    <property type="term" value="P:dGTP catabolic process"/>
    <property type="evidence" value="ECO:0007669"/>
    <property type="project" value="TreeGrafter"/>
</dbReference>
<dbReference type="GO" id="GO:0005634">
    <property type="term" value="C:nucleus"/>
    <property type="evidence" value="ECO:0007669"/>
    <property type="project" value="TreeGrafter"/>
</dbReference>
<dbReference type="InterPro" id="IPR050135">
    <property type="entry name" value="dGTPase-like"/>
</dbReference>
<dbReference type="AlphaFoldDB" id="A0AAW2B8L6"/>
<feature type="domain" description="HD/PDEase" evidence="2">
    <location>
        <begin position="55"/>
        <end position="224"/>
    </location>
</feature>